<gene>
    <name evidence="6" type="ORF">A2W54_02435</name>
</gene>
<feature type="domain" description="Transketolase-like pyrimidine-binding" evidence="5">
    <location>
        <begin position="314"/>
        <end position="477"/>
    </location>
</feature>
<comment type="similarity">
    <text evidence="4">Belongs to the transketolase family.</text>
</comment>
<reference evidence="6 7" key="1">
    <citation type="journal article" date="2016" name="Nat. Commun.">
        <title>Thousands of microbial genomes shed light on interconnected biogeochemical processes in an aquifer system.</title>
        <authorList>
            <person name="Anantharaman K."/>
            <person name="Brown C.T."/>
            <person name="Hug L.A."/>
            <person name="Sharon I."/>
            <person name="Castelle C.J."/>
            <person name="Probst A.J."/>
            <person name="Thomas B.C."/>
            <person name="Singh A."/>
            <person name="Wilkins M.J."/>
            <person name="Karaoz U."/>
            <person name="Brodie E.L."/>
            <person name="Williams K.H."/>
            <person name="Hubbard S.S."/>
            <person name="Banfield J.F."/>
        </authorList>
    </citation>
    <scope>NUCLEOTIDE SEQUENCE [LARGE SCALE GENOMIC DNA]</scope>
</reference>
<evidence type="ECO:0000256" key="4">
    <source>
        <dbReference type="ARBA" id="ARBA00007131"/>
    </source>
</evidence>
<comment type="cofactor">
    <cofactor evidence="3">
        <name>thiamine diphosphate</name>
        <dbReference type="ChEBI" id="CHEBI:58937"/>
    </cofactor>
</comment>
<dbReference type="SUPFAM" id="SSF52922">
    <property type="entry name" value="TK C-terminal domain-like"/>
    <property type="match status" value="1"/>
</dbReference>
<comment type="caution">
    <text evidence="6">The sequence shown here is derived from an EMBL/GenBank/DDBJ whole genome shotgun (WGS) entry which is preliminary data.</text>
</comment>
<dbReference type="Pfam" id="PF02780">
    <property type="entry name" value="Transketolase_C"/>
    <property type="match status" value="1"/>
</dbReference>
<dbReference type="Proteomes" id="UP000178425">
    <property type="component" value="Unassembled WGS sequence"/>
</dbReference>
<evidence type="ECO:0000256" key="2">
    <source>
        <dbReference type="ARBA" id="ARBA00001946"/>
    </source>
</evidence>
<organism evidence="6 7">
    <name type="scientific">Candidatus Giovannonibacteria bacterium RIFCSPHIGHO2_02_43_13</name>
    <dbReference type="NCBI Taxonomy" id="1798330"/>
    <lineage>
        <taxon>Bacteria</taxon>
        <taxon>Candidatus Giovannoniibacteriota</taxon>
    </lineage>
</organism>
<dbReference type="InterPro" id="IPR029061">
    <property type="entry name" value="THDP-binding"/>
</dbReference>
<dbReference type="SUPFAM" id="SSF52518">
    <property type="entry name" value="Thiamin diphosphate-binding fold (THDP-binding)"/>
    <property type="match status" value="2"/>
</dbReference>
<evidence type="ECO:0000313" key="6">
    <source>
        <dbReference type="EMBL" id="OGF78892.1"/>
    </source>
</evidence>
<comment type="cofactor">
    <cofactor evidence="1">
        <name>Mn(2+)</name>
        <dbReference type="ChEBI" id="CHEBI:29035"/>
    </cofactor>
</comment>
<name>A0A1F5WTC9_9BACT</name>
<dbReference type="Pfam" id="PF02779">
    <property type="entry name" value="Transket_pyr"/>
    <property type="match status" value="1"/>
</dbReference>
<dbReference type="Gene3D" id="3.40.50.920">
    <property type="match status" value="1"/>
</dbReference>
<dbReference type="InterPro" id="IPR009014">
    <property type="entry name" value="Transketo_C/PFOR_II"/>
</dbReference>
<protein>
    <submittedName>
        <fullName evidence="6">Transketolase</fullName>
    </submittedName>
</protein>
<dbReference type="EMBL" id="MFHI01000016">
    <property type="protein sequence ID" value="OGF78892.1"/>
    <property type="molecule type" value="Genomic_DNA"/>
</dbReference>
<evidence type="ECO:0000259" key="5">
    <source>
        <dbReference type="SMART" id="SM00861"/>
    </source>
</evidence>
<proteinExistence type="inferred from homology"/>
<dbReference type="CDD" id="cd07033">
    <property type="entry name" value="TPP_PYR_DXS_TK_like"/>
    <property type="match status" value="1"/>
</dbReference>
<comment type="cofactor">
    <cofactor evidence="2">
        <name>Mg(2+)</name>
        <dbReference type="ChEBI" id="CHEBI:18420"/>
    </cofactor>
</comment>
<sequence length="624" mass="68841">MHELKFVPLSELKKIMKIKDRFLMCKILADALRINTLYMIRFAGSGHPGTSFSAMDIMVWLHFSGMGADDIFFSSKGHDVPALYSILIAKEILPFEKIHQLRRLGGLPGHPDVSTSGITANTGSLGMGISKAHGIALANRLGGKASRIYVLTGDGELQEGQIWESLGPAANAKLSEITAIVDHNKIQSDVYVKDTSDLGNLEDKWKAFGWAVFRCDGNNIEEFSKTLDEAKKIKDRPQVIIADTLKGKGVSFMERLAEDGLYKFHSGAPSIEQYQAAFAELCARVNSFLKSAGEEELSFESKEIEIKLPPLKVLKLNTAYGDELVKIARERKDIVGLDADLVLDTGLIPFKKEFPERYVECGIAEQDMVSIAGGLALKGILPVVHSFSCFLSTRPNEQIYNNATERTKIIYIASLAGLLPATPGHSHQSVRDISALGSVPGLTMLEPSCEEEARMAIRWAINENPESTYIRLCNVPAEISYALPDDYKLQVGKGVEIADGKDILFFAYGPIMLEQAMRARKILSGKNISAAVINLPWLNHVDAEWLRNLILPYKLVVTLDNHYAKFGQGEMIVALIAHSDFGGKLLSCGVEEIPVSGQNTEVLKYHKLDTETIAGRTYENYIHI</sequence>
<dbReference type="Pfam" id="PF00456">
    <property type="entry name" value="Transketolase_N"/>
    <property type="match status" value="1"/>
</dbReference>
<dbReference type="InterPro" id="IPR033248">
    <property type="entry name" value="Transketolase_C"/>
</dbReference>
<dbReference type="GO" id="GO:0005737">
    <property type="term" value="C:cytoplasm"/>
    <property type="evidence" value="ECO:0007669"/>
    <property type="project" value="UniProtKB-ARBA"/>
</dbReference>
<dbReference type="InterPro" id="IPR051157">
    <property type="entry name" value="PDH/Transketolase"/>
</dbReference>
<accession>A0A1F5WTC9</accession>
<dbReference type="SMART" id="SM00861">
    <property type="entry name" value="Transket_pyr"/>
    <property type="match status" value="1"/>
</dbReference>
<dbReference type="AlphaFoldDB" id="A0A1F5WTC9"/>
<evidence type="ECO:0000256" key="3">
    <source>
        <dbReference type="ARBA" id="ARBA00001964"/>
    </source>
</evidence>
<dbReference type="InterPro" id="IPR005474">
    <property type="entry name" value="Transketolase_N"/>
</dbReference>
<dbReference type="PANTHER" id="PTHR43825">
    <property type="entry name" value="PYRUVATE DEHYDROGENASE E1 COMPONENT"/>
    <property type="match status" value="1"/>
</dbReference>
<dbReference type="PANTHER" id="PTHR43825:SF1">
    <property type="entry name" value="TRANSKETOLASE-LIKE PYRIMIDINE-BINDING DOMAIN-CONTAINING PROTEIN"/>
    <property type="match status" value="1"/>
</dbReference>
<dbReference type="Gene3D" id="3.40.50.970">
    <property type="match status" value="2"/>
</dbReference>
<dbReference type="CDD" id="cd02012">
    <property type="entry name" value="TPP_TK"/>
    <property type="match status" value="1"/>
</dbReference>
<evidence type="ECO:0000313" key="7">
    <source>
        <dbReference type="Proteomes" id="UP000178425"/>
    </source>
</evidence>
<dbReference type="InterPro" id="IPR005475">
    <property type="entry name" value="Transketolase-like_Pyr-bd"/>
</dbReference>
<evidence type="ECO:0000256" key="1">
    <source>
        <dbReference type="ARBA" id="ARBA00001936"/>
    </source>
</evidence>